<sequence>PAPKCSHILPSCIGALDGTHIPSKPSSNNSKAFRNRKGLYSQNVLAACSFDLKFVYVLAGCEGSASDAGIFADATCRDFAMPACKYYLGDAGYALNSKGLTPYRGVRYHLREWSLGN</sequence>
<comment type="subcellular location">
    <subcellularLocation>
        <location evidence="2">Nucleus</location>
    </subcellularLocation>
</comment>
<evidence type="ECO:0000256" key="3">
    <source>
        <dbReference type="ARBA" id="ARBA00006958"/>
    </source>
</evidence>
<dbReference type="GO" id="GO:0004518">
    <property type="term" value="F:nuclease activity"/>
    <property type="evidence" value="ECO:0007669"/>
    <property type="project" value="UniProtKB-KW"/>
</dbReference>
<dbReference type="GO" id="GO:0005634">
    <property type="term" value="C:nucleus"/>
    <property type="evidence" value="ECO:0007669"/>
    <property type="project" value="UniProtKB-SubCell"/>
</dbReference>
<feature type="non-terminal residue" evidence="9">
    <location>
        <position position="1"/>
    </location>
</feature>
<evidence type="ECO:0000256" key="5">
    <source>
        <dbReference type="ARBA" id="ARBA00022723"/>
    </source>
</evidence>
<dbReference type="Pfam" id="PF13359">
    <property type="entry name" value="DDE_Tnp_4"/>
    <property type="match status" value="1"/>
</dbReference>
<dbReference type="Gramene" id="KMS94627">
    <property type="protein sequence ID" value="KMS94627"/>
    <property type="gene ID" value="BVRB_016860"/>
</dbReference>
<evidence type="ECO:0000256" key="1">
    <source>
        <dbReference type="ARBA" id="ARBA00001968"/>
    </source>
</evidence>
<comment type="similarity">
    <text evidence="3">Belongs to the HARBI1 family.</text>
</comment>
<evidence type="ECO:0000256" key="6">
    <source>
        <dbReference type="ARBA" id="ARBA00022801"/>
    </source>
</evidence>
<name>A0A0J8B471_BETVV</name>
<dbReference type="EMBL" id="KQ091770">
    <property type="protein sequence ID" value="KMS94627.1"/>
    <property type="molecule type" value="Genomic_DNA"/>
</dbReference>
<dbReference type="GO" id="GO:0046872">
    <property type="term" value="F:metal ion binding"/>
    <property type="evidence" value="ECO:0007669"/>
    <property type="project" value="UniProtKB-KW"/>
</dbReference>
<keyword evidence="4" id="KW-0540">Nuclease</keyword>
<dbReference type="OrthoDB" id="1299199at2759"/>
<evidence type="ECO:0000313" key="10">
    <source>
        <dbReference type="Proteomes" id="UP000035740"/>
    </source>
</evidence>
<protein>
    <recommendedName>
        <fullName evidence="8">DDE Tnp4 domain-containing protein</fullName>
    </recommendedName>
</protein>
<dbReference type="InterPro" id="IPR027806">
    <property type="entry name" value="HARBI1_dom"/>
</dbReference>
<evidence type="ECO:0000313" key="9">
    <source>
        <dbReference type="EMBL" id="KMS94627.1"/>
    </source>
</evidence>
<dbReference type="PANTHER" id="PTHR22930">
    <property type="match status" value="1"/>
</dbReference>
<keyword evidence="6" id="KW-0378">Hydrolase</keyword>
<reference evidence="9 10" key="1">
    <citation type="journal article" date="2014" name="Nature">
        <title>The genome of the recently domesticated crop plant sugar beet (Beta vulgaris).</title>
        <authorList>
            <person name="Dohm J.C."/>
            <person name="Minoche A.E."/>
            <person name="Holtgrawe D."/>
            <person name="Capella-Gutierrez S."/>
            <person name="Zakrzewski F."/>
            <person name="Tafer H."/>
            <person name="Rupp O."/>
            <person name="Sorensen T.R."/>
            <person name="Stracke R."/>
            <person name="Reinhardt R."/>
            <person name="Goesmann A."/>
            <person name="Kraft T."/>
            <person name="Schulz B."/>
            <person name="Stadler P.F."/>
            <person name="Schmidt T."/>
            <person name="Gabaldon T."/>
            <person name="Lehrach H."/>
            <person name="Weisshaar B."/>
            <person name="Himmelbauer H."/>
        </authorList>
    </citation>
    <scope>NUCLEOTIDE SEQUENCE [LARGE SCALE GENOMIC DNA]</scope>
    <source>
        <tissue evidence="9">Taproot</tissue>
    </source>
</reference>
<comment type="cofactor">
    <cofactor evidence="1">
        <name>a divalent metal cation</name>
        <dbReference type="ChEBI" id="CHEBI:60240"/>
    </cofactor>
</comment>
<accession>A0A0J8B471</accession>
<feature type="domain" description="DDE Tnp4" evidence="8">
    <location>
        <begin position="16"/>
        <end position="105"/>
    </location>
</feature>
<keyword evidence="5" id="KW-0479">Metal-binding</keyword>
<evidence type="ECO:0000256" key="4">
    <source>
        <dbReference type="ARBA" id="ARBA00022722"/>
    </source>
</evidence>
<evidence type="ECO:0000256" key="2">
    <source>
        <dbReference type="ARBA" id="ARBA00004123"/>
    </source>
</evidence>
<dbReference type="OMA" id="HITAYPP"/>
<keyword evidence="7" id="KW-0539">Nucleus</keyword>
<dbReference type="GO" id="GO:0016787">
    <property type="term" value="F:hydrolase activity"/>
    <property type="evidence" value="ECO:0007669"/>
    <property type="project" value="UniProtKB-KW"/>
</dbReference>
<evidence type="ECO:0000256" key="7">
    <source>
        <dbReference type="ARBA" id="ARBA00023242"/>
    </source>
</evidence>
<gene>
    <name evidence="9" type="ORF">BVRB_016860</name>
</gene>
<dbReference type="AlphaFoldDB" id="A0A0J8B471"/>
<dbReference type="InterPro" id="IPR045249">
    <property type="entry name" value="HARBI1-like"/>
</dbReference>
<evidence type="ECO:0000259" key="8">
    <source>
        <dbReference type="Pfam" id="PF13359"/>
    </source>
</evidence>
<organism evidence="9 10">
    <name type="scientific">Beta vulgaris subsp. vulgaris</name>
    <name type="common">Beet</name>
    <dbReference type="NCBI Taxonomy" id="3555"/>
    <lineage>
        <taxon>Eukaryota</taxon>
        <taxon>Viridiplantae</taxon>
        <taxon>Streptophyta</taxon>
        <taxon>Embryophyta</taxon>
        <taxon>Tracheophyta</taxon>
        <taxon>Spermatophyta</taxon>
        <taxon>Magnoliopsida</taxon>
        <taxon>eudicotyledons</taxon>
        <taxon>Gunneridae</taxon>
        <taxon>Pentapetalae</taxon>
        <taxon>Caryophyllales</taxon>
        <taxon>Chenopodiaceae</taxon>
        <taxon>Betoideae</taxon>
        <taxon>Beta</taxon>
    </lineage>
</organism>
<dbReference type="PANTHER" id="PTHR22930:SF259">
    <property type="entry name" value="OS08G0106900 PROTEIN"/>
    <property type="match status" value="1"/>
</dbReference>
<dbReference type="Proteomes" id="UP000035740">
    <property type="component" value="Unassembled WGS sequence"/>
</dbReference>
<keyword evidence="10" id="KW-1185">Reference proteome</keyword>
<proteinExistence type="inferred from homology"/>